<feature type="transmembrane region" description="Helical" evidence="9">
    <location>
        <begin position="78"/>
        <end position="100"/>
    </location>
</feature>
<keyword evidence="3 9" id="KW-0812">Transmembrane</keyword>
<comment type="subcellular location">
    <subcellularLocation>
        <location evidence="1">Endomembrane system</location>
        <topology evidence="1">Multi-pass membrane protein</topology>
    </subcellularLocation>
</comment>
<dbReference type="EMBL" id="UINC01041438">
    <property type="protein sequence ID" value="SVB42705.1"/>
    <property type="molecule type" value="Genomic_DNA"/>
</dbReference>
<sequence>MNNLYYVIGAGIVAMLFAFWKTSWINGQDEGSDRMKQIGASIADGAMAFLKAEYRVLTIFIIVVGCLLAFAANNQGDSWLVSISFLVGALASGLAGFLGMKVATKANNRTTHAAQTGIAKALNVAFTGGSVMGLSVVGLGVLGVTGLYVIYESFNLFETPQKLVQALTGFSLGASSIALFARVGGGIYTKAADVGADLVGKVEAGIPEDHPLNPATIADNVGDNVGDVAGMGADLFESYVGAIIGSMVLGLALSPEHVMLPLYIAGAGIIVSIIGTFMVSVKEGGNPQKGLNIGEFGSSAIMVAVMYFLITTTIVDKDVALNIFYATLIGLAAGLGIGMITEHYTGTGTKPVQSVADQSITGAATNIIAGLGVGMQSTFLPMVIIAVAIVGAHTCAGLYGVAMAALGMLANTGIQLAVDAYGPISDNAGGIAEMAELPAEVRERTDKLDAVGNTTAAIGKGFAIGSAALTTLALFAAFSEVIKAKTGNALIIDISVPIVMAAL</sequence>
<evidence type="ECO:0000256" key="7">
    <source>
        <dbReference type="ARBA" id="ARBA00023065"/>
    </source>
</evidence>
<dbReference type="GO" id="GO:0004427">
    <property type="term" value="F:inorganic diphosphate phosphatase activity"/>
    <property type="evidence" value="ECO:0007669"/>
    <property type="project" value="InterPro"/>
</dbReference>
<feature type="transmembrane region" description="Helical" evidence="9">
    <location>
        <begin position="6"/>
        <end position="26"/>
    </location>
</feature>
<feature type="transmembrane region" description="Helical" evidence="9">
    <location>
        <begin position="121"/>
        <end position="151"/>
    </location>
</feature>
<evidence type="ECO:0000256" key="2">
    <source>
        <dbReference type="ARBA" id="ARBA00022448"/>
    </source>
</evidence>
<keyword evidence="4" id="KW-0460">Magnesium</keyword>
<dbReference type="PANTHER" id="PTHR31998">
    <property type="entry name" value="K(+)-INSENSITIVE PYROPHOSPHATE-ENERGIZED PROTON PUMP"/>
    <property type="match status" value="1"/>
</dbReference>
<proteinExistence type="predicted"/>
<dbReference type="InterPro" id="IPR004131">
    <property type="entry name" value="PPase-energised_H-pump"/>
</dbReference>
<evidence type="ECO:0000313" key="10">
    <source>
        <dbReference type="EMBL" id="SVB42705.1"/>
    </source>
</evidence>
<gene>
    <name evidence="10" type="ORF">METZ01_LOCUS195559</name>
</gene>
<protein>
    <recommendedName>
        <fullName evidence="11">Sodium-translocating pyrophosphatase</fullName>
    </recommendedName>
</protein>
<feature type="transmembrane region" description="Helical" evidence="9">
    <location>
        <begin position="457"/>
        <end position="478"/>
    </location>
</feature>
<keyword evidence="7" id="KW-0406">Ion transport</keyword>
<dbReference type="AlphaFoldDB" id="A0A382DWS8"/>
<feature type="transmembrane region" description="Helical" evidence="9">
    <location>
        <begin position="54"/>
        <end position="72"/>
    </location>
</feature>
<dbReference type="GO" id="GO:0012505">
    <property type="term" value="C:endomembrane system"/>
    <property type="evidence" value="ECO:0007669"/>
    <property type="project" value="UniProtKB-SubCell"/>
</dbReference>
<evidence type="ECO:0008006" key="11">
    <source>
        <dbReference type="Google" id="ProtNLM"/>
    </source>
</evidence>
<keyword evidence="5" id="KW-1278">Translocase</keyword>
<feature type="transmembrane region" description="Helical" evidence="9">
    <location>
        <begin position="293"/>
        <end position="315"/>
    </location>
</feature>
<evidence type="ECO:0000256" key="6">
    <source>
        <dbReference type="ARBA" id="ARBA00022989"/>
    </source>
</evidence>
<evidence type="ECO:0000256" key="9">
    <source>
        <dbReference type="SAM" id="Phobius"/>
    </source>
</evidence>
<evidence type="ECO:0000256" key="5">
    <source>
        <dbReference type="ARBA" id="ARBA00022967"/>
    </source>
</evidence>
<accession>A0A382DWS8</accession>
<keyword evidence="6 9" id="KW-1133">Transmembrane helix</keyword>
<dbReference type="GO" id="GO:0016020">
    <property type="term" value="C:membrane"/>
    <property type="evidence" value="ECO:0007669"/>
    <property type="project" value="InterPro"/>
</dbReference>
<keyword evidence="8 9" id="KW-0472">Membrane</keyword>
<evidence type="ECO:0000256" key="8">
    <source>
        <dbReference type="ARBA" id="ARBA00023136"/>
    </source>
</evidence>
<evidence type="ECO:0000256" key="3">
    <source>
        <dbReference type="ARBA" id="ARBA00022692"/>
    </source>
</evidence>
<dbReference type="NCBIfam" id="NF001960">
    <property type="entry name" value="PRK00733.3-5"/>
    <property type="match status" value="1"/>
</dbReference>
<evidence type="ECO:0000256" key="4">
    <source>
        <dbReference type="ARBA" id="ARBA00022842"/>
    </source>
</evidence>
<dbReference type="GO" id="GO:0009678">
    <property type="term" value="F:diphosphate hydrolysis-driven proton transmembrane transporter activity"/>
    <property type="evidence" value="ECO:0007669"/>
    <property type="project" value="InterPro"/>
</dbReference>
<reference evidence="10" key="1">
    <citation type="submission" date="2018-05" db="EMBL/GenBank/DDBJ databases">
        <authorList>
            <person name="Lanie J.A."/>
            <person name="Ng W.-L."/>
            <person name="Kazmierczak K.M."/>
            <person name="Andrzejewski T.M."/>
            <person name="Davidsen T.M."/>
            <person name="Wayne K.J."/>
            <person name="Tettelin H."/>
            <person name="Glass J.I."/>
            <person name="Rusch D."/>
            <person name="Podicherti R."/>
            <person name="Tsui H.-C.T."/>
            <person name="Winkler M.E."/>
        </authorList>
    </citation>
    <scope>NUCLEOTIDE SEQUENCE</scope>
</reference>
<name>A0A382DWS8_9ZZZZ</name>
<feature type="transmembrane region" description="Helical" evidence="9">
    <location>
        <begin position="321"/>
        <end position="340"/>
    </location>
</feature>
<keyword evidence="2" id="KW-0813">Transport</keyword>
<feature type="non-terminal residue" evidence="10">
    <location>
        <position position="503"/>
    </location>
</feature>
<organism evidence="10">
    <name type="scientific">marine metagenome</name>
    <dbReference type="NCBI Taxonomy" id="408172"/>
    <lineage>
        <taxon>unclassified sequences</taxon>
        <taxon>metagenomes</taxon>
        <taxon>ecological metagenomes</taxon>
    </lineage>
</organism>
<feature type="transmembrane region" description="Helical" evidence="9">
    <location>
        <begin position="260"/>
        <end position="281"/>
    </location>
</feature>
<dbReference type="Pfam" id="PF03030">
    <property type="entry name" value="H_PPase"/>
    <property type="match status" value="1"/>
</dbReference>
<feature type="transmembrane region" description="Helical" evidence="9">
    <location>
        <begin position="163"/>
        <end position="181"/>
    </location>
</feature>
<evidence type="ECO:0000256" key="1">
    <source>
        <dbReference type="ARBA" id="ARBA00004127"/>
    </source>
</evidence>